<dbReference type="Gramene" id="PHT94510">
    <property type="protein sequence ID" value="PHT94510"/>
    <property type="gene ID" value="T459_02392"/>
</dbReference>
<dbReference type="InterPro" id="IPR029314">
    <property type="entry name" value="FANCI_S4"/>
</dbReference>
<dbReference type="InterPro" id="IPR026171">
    <property type="entry name" value="FANCI"/>
</dbReference>
<dbReference type="Pfam" id="PF14678">
    <property type="entry name" value="FANCI_S4"/>
    <property type="match status" value="1"/>
</dbReference>
<evidence type="ECO:0000313" key="3">
    <source>
        <dbReference type="EMBL" id="PHT94510.1"/>
    </source>
</evidence>
<dbReference type="AlphaFoldDB" id="A0A2G3AJX0"/>
<proteinExistence type="predicted"/>
<sequence length="384" mass="42112">MAAELLKVAGLESETGDSQVTLDAYSIINKSTSAPLASLILHLVESVILDTEWVIMKLKIYSLPNTRAVLVNQNGEKDTRLALEETVYSRAEAVVKVLSSFVKMDLKADPQAEQLVKLAARFYKNLARMSKLLIPSKGVKQPLPSLKYQKLVEITCRQLTAPLYNFVPLMQMKQLDSMKSKALVSKIKRENRCISDLIYQIEDCEKYLIQISKATKINLLRHAKRSTSRDFKIIEPQSFPAEDAGIQDADNNGTARGEGVSPEDPRDEEDGVEDDSVAGAYDDDEGNEVEEAYNSPHGVEADSVAGAAAADDEGNEVVEAYNSPYEVEDDSVAIADDEGNEVEEAYNSSPAVVASESEDDAEAANLPEAKRAKMKVVEDSDEEA</sequence>
<organism evidence="3 4">
    <name type="scientific">Capsicum annuum</name>
    <name type="common">Capsicum pepper</name>
    <dbReference type="NCBI Taxonomy" id="4072"/>
    <lineage>
        <taxon>Eukaryota</taxon>
        <taxon>Viridiplantae</taxon>
        <taxon>Streptophyta</taxon>
        <taxon>Embryophyta</taxon>
        <taxon>Tracheophyta</taxon>
        <taxon>Spermatophyta</taxon>
        <taxon>Magnoliopsida</taxon>
        <taxon>eudicotyledons</taxon>
        <taxon>Gunneridae</taxon>
        <taxon>Pentapetalae</taxon>
        <taxon>asterids</taxon>
        <taxon>lamiids</taxon>
        <taxon>Solanales</taxon>
        <taxon>Solanaceae</taxon>
        <taxon>Solanoideae</taxon>
        <taxon>Capsiceae</taxon>
        <taxon>Capsicum</taxon>
    </lineage>
</organism>
<evidence type="ECO:0000259" key="2">
    <source>
        <dbReference type="Pfam" id="PF14678"/>
    </source>
</evidence>
<keyword evidence="4" id="KW-1185">Reference proteome</keyword>
<feature type="region of interest" description="Disordered" evidence="1">
    <location>
        <begin position="343"/>
        <end position="384"/>
    </location>
</feature>
<accession>A0A2G3AJX0</accession>
<dbReference type="PANTHER" id="PTHR21818:SF0">
    <property type="entry name" value="FANCONI ANEMIA GROUP I PROTEIN"/>
    <property type="match status" value="1"/>
</dbReference>
<dbReference type="GO" id="GO:0006281">
    <property type="term" value="P:DNA repair"/>
    <property type="evidence" value="ECO:0007669"/>
    <property type="project" value="InterPro"/>
</dbReference>
<dbReference type="EMBL" id="AYRZ02000001">
    <property type="protein sequence ID" value="PHT94510.1"/>
    <property type="molecule type" value="Genomic_DNA"/>
</dbReference>
<dbReference type="STRING" id="4072.A0A2G3AJX0"/>
<evidence type="ECO:0000256" key="1">
    <source>
        <dbReference type="SAM" id="MobiDB-lite"/>
    </source>
</evidence>
<feature type="region of interest" description="Disordered" evidence="1">
    <location>
        <begin position="231"/>
        <end position="290"/>
    </location>
</feature>
<feature type="compositionally biased region" description="Acidic residues" evidence="1">
    <location>
        <begin position="265"/>
        <end position="290"/>
    </location>
</feature>
<comment type="caution">
    <text evidence="3">The sequence shown here is derived from an EMBL/GenBank/DDBJ whole genome shotgun (WGS) entry which is preliminary data.</text>
</comment>
<dbReference type="PANTHER" id="PTHR21818">
    <property type="entry name" value="BC025462 PROTEIN"/>
    <property type="match status" value="1"/>
</dbReference>
<reference evidence="3 4" key="2">
    <citation type="journal article" date="2017" name="Genome Biol.">
        <title>New reference genome sequences of hot pepper reveal the massive evolution of plant disease-resistance genes by retroduplication.</title>
        <authorList>
            <person name="Kim S."/>
            <person name="Park J."/>
            <person name="Yeom S.I."/>
            <person name="Kim Y.M."/>
            <person name="Seo E."/>
            <person name="Kim K.T."/>
            <person name="Kim M.S."/>
            <person name="Lee J.M."/>
            <person name="Cheong K."/>
            <person name="Shin H.S."/>
            <person name="Kim S.B."/>
            <person name="Han K."/>
            <person name="Lee J."/>
            <person name="Park M."/>
            <person name="Lee H.A."/>
            <person name="Lee H.Y."/>
            <person name="Lee Y."/>
            <person name="Oh S."/>
            <person name="Lee J.H."/>
            <person name="Choi E."/>
            <person name="Choi E."/>
            <person name="Lee S.E."/>
            <person name="Jeon J."/>
            <person name="Kim H."/>
            <person name="Choi G."/>
            <person name="Song H."/>
            <person name="Lee J."/>
            <person name="Lee S.C."/>
            <person name="Kwon J.K."/>
            <person name="Lee H.Y."/>
            <person name="Koo N."/>
            <person name="Hong Y."/>
            <person name="Kim R.W."/>
            <person name="Kang W.H."/>
            <person name="Huh J.H."/>
            <person name="Kang B.C."/>
            <person name="Yang T.J."/>
            <person name="Lee Y.H."/>
            <person name="Bennetzen J.L."/>
            <person name="Choi D."/>
        </authorList>
    </citation>
    <scope>NUCLEOTIDE SEQUENCE [LARGE SCALE GENOMIC DNA]</scope>
    <source>
        <strain evidence="4">cv. CM334</strain>
    </source>
</reference>
<protein>
    <recommendedName>
        <fullName evidence="2">FANCI solenoid 4 domain-containing protein</fullName>
    </recommendedName>
</protein>
<feature type="domain" description="FANCI solenoid 4" evidence="2">
    <location>
        <begin position="1"/>
        <end position="237"/>
    </location>
</feature>
<name>A0A2G3AJX0_CAPAN</name>
<evidence type="ECO:0000313" key="4">
    <source>
        <dbReference type="Proteomes" id="UP000222542"/>
    </source>
</evidence>
<reference evidence="3 4" key="1">
    <citation type="journal article" date="2014" name="Nat. Genet.">
        <title>Genome sequence of the hot pepper provides insights into the evolution of pungency in Capsicum species.</title>
        <authorList>
            <person name="Kim S."/>
            <person name="Park M."/>
            <person name="Yeom S.I."/>
            <person name="Kim Y.M."/>
            <person name="Lee J.M."/>
            <person name="Lee H.A."/>
            <person name="Seo E."/>
            <person name="Choi J."/>
            <person name="Cheong K."/>
            <person name="Kim K.T."/>
            <person name="Jung K."/>
            <person name="Lee G.W."/>
            <person name="Oh S.K."/>
            <person name="Bae C."/>
            <person name="Kim S.B."/>
            <person name="Lee H.Y."/>
            <person name="Kim S.Y."/>
            <person name="Kim M.S."/>
            <person name="Kang B.C."/>
            <person name="Jo Y.D."/>
            <person name="Yang H.B."/>
            <person name="Jeong H.J."/>
            <person name="Kang W.H."/>
            <person name="Kwon J.K."/>
            <person name="Shin C."/>
            <person name="Lim J.Y."/>
            <person name="Park J.H."/>
            <person name="Huh J.H."/>
            <person name="Kim J.S."/>
            <person name="Kim B.D."/>
            <person name="Cohen O."/>
            <person name="Paran I."/>
            <person name="Suh M.C."/>
            <person name="Lee S.B."/>
            <person name="Kim Y.K."/>
            <person name="Shin Y."/>
            <person name="Noh S.J."/>
            <person name="Park J."/>
            <person name="Seo Y.S."/>
            <person name="Kwon S.Y."/>
            <person name="Kim H.A."/>
            <person name="Park J.M."/>
            <person name="Kim H.J."/>
            <person name="Choi S.B."/>
            <person name="Bosland P.W."/>
            <person name="Reeves G."/>
            <person name="Jo S.H."/>
            <person name="Lee B.W."/>
            <person name="Cho H.T."/>
            <person name="Choi H.S."/>
            <person name="Lee M.S."/>
            <person name="Yu Y."/>
            <person name="Do Choi Y."/>
            <person name="Park B.S."/>
            <person name="van Deynze A."/>
            <person name="Ashrafi H."/>
            <person name="Hill T."/>
            <person name="Kim W.T."/>
            <person name="Pai H.S."/>
            <person name="Ahn H.K."/>
            <person name="Yeam I."/>
            <person name="Giovannoni J.J."/>
            <person name="Rose J.K."/>
            <person name="Sorensen I."/>
            <person name="Lee S.J."/>
            <person name="Kim R.W."/>
            <person name="Choi I.Y."/>
            <person name="Choi B.S."/>
            <person name="Lim J.S."/>
            <person name="Lee Y.H."/>
            <person name="Choi D."/>
        </authorList>
    </citation>
    <scope>NUCLEOTIDE SEQUENCE [LARGE SCALE GENOMIC DNA]</scope>
    <source>
        <strain evidence="4">cv. CM334</strain>
    </source>
</reference>
<gene>
    <name evidence="3" type="ORF">T459_02392</name>
</gene>
<dbReference type="Proteomes" id="UP000222542">
    <property type="component" value="Unassembled WGS sequence"/>
</dbReference>
<feature type="compositionally biased region" description="Basic and acidic residues" evidence="1">
    <location>
        <begin position="368"/>
        <end position="378"/>
    </location>
</feature>